<protein>
    <recommendedName>
        <fullName evidence="2">Pyridoxal phosphate homeostasis protein</fullName>
        <shortName evidence="2">PLP homeostasis protein</shortName>
    </recommendedName>
</protein>
<dbReference type="CDD" id="cd06824">
    <property type="entry name" value="PLPDE_III_Yggs_like"/>
    <property type="match status" value="1"/>
</dbReference>
<accession>A0ABV2A614</accession>
<evidence type="ECO:0000256" key="1">
    <source>
        <dbReference type="ARBA" id="ARBA00022898"/>
    </source>
</evidence>
<dbReference type="PIRSF" id="PIRSF004848">
    <property type="entry name" value="YBL036c_PLPDEIII"/>
    <property type="match status" value="1"/>
</dbReference>
<evidence type="ECO:0000313" key="6">
    <source>
        <dbReference type="Proteomes" id="UP001465331"/>
    </source>
</evidence>
<dbReference type="EMBL" id="JBEPIJ010000001">
    <property type="protein sequence ID" value="MES0872584.1"/>
    <property type="molecule type" value="Genomic_DNA"/>
</dbReference>
<evidence type="ECO:0000259" key="4">
    <source>
        <dbReference type="Pfam" id="PF01168"/>
    </source>
</evidence>
<dbReference type="RefSeq" id="WP_352886558.1">
    <property type="nucleotide sequence ID" value="NZ_JBEPIJ010000001.1"/>
</dbReference>
<sequence length="237" mass="25536">MTRIADRLNAVRARIERACTLAGRDAGTVALLAVSKTFDADAVREAAAAGQRAFGENYVQEALAKQAMLRDLRLEWHFIGPIQSNKTRDIAAHFDWAHGIDRLKIAQRLSDQRPYDLPPLDVCVQVNVSGEASKSGCTPDAAPALCRAVAALPRLRLRGLMAIPAPITPGTDARAPFRLLRVLFESLKAEGLALDTISAGMSEDLEAAIMEGSTMVRIGTAIFGSRTRASDDVDSRA</sequence>
<dbReference type="PROSITE" id="PS01211">
    <property type="entry name" value="UPF0001"/>
    <property type="match status" value="1"/>
</dbReference>
<comment type="caution">
    <text evidence="5">The sequence shown here is derived from an EMBL/GenBank/DDBJ whole genome shotgun (WGS) entry which is preliminary data.</text>
</comment>
<dbReference type="Gene3D" id="3.20.20.10">
    <property type="entry name" value="Alanine racemase"/>
    <property type="match status" value="1"/>
</dbReference>
<keyword evidence="1 2" id="KW-0663">Pyridoxal phosphate</keyword>
<evidence type="ECO:0000313" key="5">
    <source>
        <dbReference type="EMBL" id="MES0872584.1"/>
    </source>
</evidence>
<dbReference type="HAMAP" id="MF_02087">
    <property type="entry name" value="PLP_homeostasis"/>
    <property type="match status" value="1"/>
</dbReference>
<dbReference type="NCBIfam" id="TIGR00044">
    <property type="entry name" value="YggS family pyridoxal phosphate-dependent enzyme"/>
    <property type="match status" value="1"/>
</dbReference>
<dbReference type="InterPro" id="IPR001608">
    <property type="entry name" value="Ala_racemase_N"/>
</dbReference>
<dbReference type="PANTHER" id="PTHR10146">
    <property type="entry name" value="PROLINE SYNTHETASE CO-TRANSCRIBED BACTERIAL HOMOLOG PROTEIN"/>
    <property type="match status" value="1"/>
</dbReference>
<dbReference type="InterPro" id="IPR029066">
    <property type="entry name" value="PLP-binding_barrel"/>
</dbReference>
<gene>
    <name evidence="5" type="ORF">ABSH63_00965</name>
</gene>
<evidence type="ECO:0000256" key="2">
    <source>
        <dbReference type="HAMAP-Rule" id="MF_02087"/>
    </source>
</evidence>
<dbReference type="Proteomes" id="UP001465331">
    <property type="component" value="Unassembled WGS sequence"/>
</dbReference>
<dbReference type="PANTHER" id="PTHR10146:SF14">
    <property type="entry name" value="PYRIDOXAL PHOSPHATE HOMEOSTASIS PROTEIN"/>
    <property type="match status" value="1"/>
</dbReference>
<feature type="domain" description="Alanine racemase N-terminal" evidence="4">
    <location>
        <begin position="8"/>
        <end position="226"/>
    </location>
</feature>
<reference evidence="5 6" key="1">
    <citation type="submission" date="2024-06" db="EMBL/GenBank/DDBJ databases">
        <authorList>
            <person name="Li Z."/>
            <person name="Jiang Y."/>
        </authorList>
    </citation>
    <scope>NUCLEOTIDE SEQUENCE [LARGE SCALE GENOMIC DNA]</scope>
    <source>
        <strain evidence="5 6">HSW-8</strain>
    </source>
</reference>
<dbReference type="Pfam" id="PF01168">
    <property type="entry name" value="Ala_racemase_N"/>
    <property type="match status" value="1"/>
</dbReference>
<organism evidence="5 6">
    <name type="scientific">Sinimarinibacterium thermocellulolyticum</name>
    <dbReference type="NCBI Taxonomy" id="3170016"/>
    <lineage>
        <taxon>Bacteria</taxon>
        <taxon>Pseudomonadati</taxon>
        <taxon>Pseudomonadota</taxon>
        <taxon>Gammaproteobacteria</taxon>
        <taxon>Nevskiales</taxon>
        <taxon>Nevskiaceae</taxon>
        <taxon>Sinimarinibacterium</taxon>
    </lineage>
</organism>
<comment type="function">
    <text evidence="2">Pyridoxal 5'-phosphate (PLP)-binding protein, which is involved in PLP homeostasis.</text>
</comment>
<comment type="similarity">
    <text evidence="2 3">Belongs to the pyridoxal phosphate-binding protein YggS/PROSC family.</text>
</comment>
<keyword evidence="6" id="KW-1185">Reference proteome</keyword>
<dbReference type="SUPFAM" id="SSF51419">
    <property type="entry name" value="PLP-binding barrel"/>
    <property type="match status" value="1"/>
</dbReference>
<feature type="modified residue" description="N6-(pyridoxal phosphate)lysine" evidence="2">
    <location>
        <position position="36"/>
    </location>
</feature>
<proteinExistence type="inferred from homology"/>
<evidence type="ECO:0000256" key="3">
    <source>
        <dbReference type="RuleBase" id="RU004514"/>
    </source>
</evidence>
<dbReference type="InterPro" id="IPR011078">
    <property type="entry name" value="PyrdxlP_homeostasis"/>
</dbReference>
<name>A0ABV2A614_9GAMM</name>